<reference evidence="15" key="2">
    <citation type="submission" date="2020-10" db="UniProtKB">
        <authorList>
            <consortium name="WormBaseParasite"/>
        </authorList>
    </citation>
    <scope>IDENTIFICATION</scope>
</reference>
<dbReference type="Pfam" id="PF02841">
    <property type="entry name" value="GBP_C"/>
    <property type="match status" value="1"/>
</dbReference>
<keyword evidence="8" id="KW-0342">GTP-binding</keyword>
<dbReference type="Pfam" id="PF02263">
    <property type="entry name" value="GBP"/>
    <property type="match status" value="1"/>
</dbReference>
<comment type="catalytic activity">
    <reaction evidence="10">
        <text>GTP + H2O = GDP + phosphate + H(+)</text>
        <dbReference type="Rhea" id="RHEA:19669"/>
        <dbReference type="ChEBI" id="CHEBI:15377"/>
        <dbReference type="ChEBI" id="CHEBI:15378"/>
        <dbReference type="ChEBI" id="CHEBI:37565"/>
        <dbReference type="ChEBI" id="CHEBI:43474"/>
        <dbReference type="ChEBI" id="CHEBI:58189"/>
    </reaction>
    <physiologicalReaction direction="left-to-right" evidence="10">
        <dbReference type="Rhea" id="RHEA:19670"/>
    </physiologicalReaction>
</comment>
<dbReference type="SUPFAM" id="SSF48340">
    <property type="entry name" value="Interferon-induced guanylate-binding protein 1 (GBP1), C-terminal domain"/>
    <property type="match status" value="1"/>
</dbReference>
<dbReference type="Proteomes" id="UP000492821">
    <property type="component" value="Unassembled WGS sequence"/>
</dbReference>
<evidence type="ECO:0000313" key="15">
    <source>
        <dbReference type="WBParaSite" id="Pan_g15695.t1"/>
    </source>
</evidence>
<evidence type="ECO:0000256" key="9">
    <source>
        <dbReference type="ARBA" id="ARBA00023136"/>
    </source>
</evidence>
<dbReference type="PROSITE" id="PS51715">
    <property type="entry name" value="G_GB1_RHD3"/>
    <property type="match status" value="1"/>
</dbReference>
<keyword evidence="9 12" id="KW-0472">Membrane</keyword>
<dbReference type="GO" id="GO:0005525">
    <property type="term" value="F:GTP binding"/>
    <property type="evidence" value="ECO:0007669"/>
    <property type="project" value="UniProtKB-KW"/>
</dbReference>
<protein>
    <submittedName>
        <fullName evidence="15">GB1/RHD3-type G domain-containing protein</fullName>
    </submittedName>
</protein>
<dbReference type="InterPro" id="IPR027417">
    <property type="entry name" value="P-loop_NTPase"/>
</dbReference>
<evidence type="ECO:0000256" key="8">
    <source>
        <dbReference type="ARBA" id="ARBA00023134"/>
    </source>
</evidence>
<dbReference type="InterPro" id="IPR036543">
    <property type="entry name" value="Guanylate-bd_C_sf"/>
</dbReference>
<evidence type="ECO:0000256" key="3">
    <source>
        <dbReference type="ARBA" id="ARBA00022741"/>
    </source>
</evidence>
<dbReference type="InterPro" id="IPR030386">
    <property type="entry name" value="G_GB1_RHD3_dom"/>
</dbReference>
<accession>A0A7E4ZT60</accession>
<evidence type="ECO:0000256" key="10">
    <source>
        <dbReference type="ARBA" id="ARBA00049117"/>
    </source>
</evidence>
<evidence type="ECO:0000256" key="4">
    <source>
        <dbReference type="ARBA" id="ARBA00022801"/>
    </source>
</evidence>
<evidence type="ECO:0000256" key="2">
    <source>
        <dbReference type="ARBA" id="ARBA00022692"/>
    </source>
</evidence>
<evidence type="ECO:0000256" key="5">
    <source>
        <dbReference type="ARBA" id="ARBA00022824"/>
    </source>
</evidence>
<reference evidence="14" key="1">
    <citation type="journal article" date="2013" name="Genetics">
        <title>The draft genome and transcriptome of Panagrellus redivivus are shaped by the harsh demands of a free-living lifestyle.</title>
        <authorList>
            <person name="Srinivasan J."/>
            <person name="Dillman A.R."/>
            <person name="Macchietto M.G."/>
            <person name="Heikkinen L."/>
            <person name="Lakso M."/>
            <person name="Fracchia K.M."/>
            <person name="Antoshechkin I."/>
            <person name="Mortazavi A."/>
            <person name="Wong G."/>
            <person name="Sternberg P.W."/>
        </authorList>
    </citation>
    <scope>NUCLEOTIDE SEQUENCE [LARGE SCALE GENOMIC DNA]</scope>
    <source>
        <strain evidence="14">MT8872</strain>
    </source>
</reference>
<dbReference type="CDD" id="cd01851">
    <property type="entry name" value="GBP"/>
    <property type="match status" value="1"/>
</dbReference>
<evidence type="ECO:0000259" key="13">
    <source>
        <dbReference type="PROSITE" id="PS51715"/>
    </source>
</evidence>
<evidence type="ECO:0000313" key="14">
    <source>
        <dbReference type="Proteomes" id="UP000492821"/>
    </source>
</evidence>
<comment type="similarity">
    <text evidence="11">Belongs to the TRAFAC class dynamin-like GTPase superfamily. GB1/RHD3 GTPase family.</text>
</comment>
<evidence type="ECO:0000256" key="7">
    <source>
        <dbReference type="ARBA" id="ARBA00022989"/>
    </source>
</evidence>
<dbReference type="InterPro" id="IPR003191">
    <property type="entry name" value="Guanylate-bd/ATL_C"/>
</dbReference>
<dbReference type="WBParaSite" id="Pan_g15695.t1">
    <property type="protein sequence ID" value="Pan_g15695.t1"/>
    <property type="gene ID" value="Pan_g15695"/>
</dbReference>
<dbReference type="GO" id="GO:0005789">
    <property type="term" value="C:endoplasmic reticulum membrane"/>
    <property type="evidence" value="ECO:0007669"/>
    <property type="project" value="UniProtKB-SubCell"/>
</dbReference>
<dbReference type="Gene3D" id="3.40.50.300">
    <property type="entry name" value="P-loop containing nucleotide triphosphate hydrolases"/>
    <property type="match status" value="1"/>
</dbReference>
<dbReference type="Gene3D" id="1.20.58.420">
    <property type="entry name" value="AHSP"/>
    <property type="match status" value="1"/>
</dbReference>
<dbReference type="FunFam" id="3.40.50.300:FF:003207">
    <property type="entry name" value="ATLastiN (Endoplasmic reticulum GTPase) related"/>
    <property type="match status" value="1"/>
</dbReference>
<dbReference type="FunFam" id="1.20.58.420:FF:000001">
    <property type="entry name" value="Atlastin-1 isoform 1"/>
    <property type="match status" value="1"/>
</dbReference>
<keyword evidence="14" id="KW-1185">Reference proteome</keyword>
<evidence type="ECO:0000256" key="6">
    <source>
        <dbReference type="ARBA" id="ARBA00022842"/>
    </source>
</evidence>
<dbReference type="PANTHER" id="PTHR10751">
    <property type="entry name" value="GUANYLATE BINDING PROTEIN"/>
    <property type="match status" value="1"/>
</dbReference>
<comment type="subcellular location">
    <subcellularLocation>
        <location evidence="1">Endoplasmic reticulum membrane</location>
        <topology evidence="1">Multi-pass membrane protein</topology>
    </subcellularLocation>
</comment>
<dbReference type="AlphaFoldDB" id="A0A7E4ZT60"/>
<dbReference type="InterPro" id="IPR015894">
    <property type="entry name" value="Guanylate-bd_N"/>
</dbReference>
<keyword evidence="7 12" id="KW-1133">Transmembrane helix</keyword>
<evidence type="ECO:0000256" key="1">
    <source>
        <dbReference type="ARBA" id="ARBA00004477"/>
    </source>
</evidence>
<keyword evidence="5" id="KW-0256">Endoplasmic reticulum</keyword>
<organism evidence="14 15">
    <name type="scientific">Panagrellus redivivus</name>
    <name type="common">Microworm</name>
    <dbReference type="NCBI Taxonomy" id="6233"/>
    <lineage>
        <taxon>Eukaryota</taxon>
        <taxon>Metazoa</taxon>
        <taxon>Ecdysozoa</taxon>
        <taxon>Nematoda</taxon>
        <taxon>Chromadorea</taxon>
        <taxon>Rhabditida</taxon>
        <taxon>Tylenchina</taxon>
        <taxon>Panagrolaimomorpha</taxon>
        <taxon>Panagrolaimoidea</taxon>
        <taxon>Panagrolaimidae</taxon>
        <taxon>Panagrellus</taxon>
    </lineage>
</organism>
<keyword evidence="4" id="KW-0378">Hydrolase</keyword>
<name>A0A7E4ZT60_PANRE</name>
<feature type="domain" description="GB1/RHD3-type G" evidence="13">
    <location>
        <begin position="57"/>
        <end position="305"/>
    </location>
</feature>
<keyword evidence="6" id="KW-0460">Magnesium</keyword>
<dbReference type="GO" id="GO:0003924">
    <property type="term" value="F:GTPase activity"/>
    <property type="evidence" value="ECO:0007669"/>
    <property type="project" value="InterPro"/>
</dbReference>
<proteinExistence type="inferred from homology"/>
<feature type="transmembrane region" description="Helical" evidence="12">
    <location>
        <begin position="470"/>
        <end position="490"/>
    </location>
</feature>
<evidence type="ECO:0000256" key="11">
    <source>
        <dbReference type="PROSITE-ProRule" id="PRU01052"/>
    </source>
</evidence>
<evidence type="ECO:0000256" key="12">
    <source>
        <dbReference type="SAM" id="Phobius"/>
    </source>
</evidence>
<dbReference type="SUPFAM" id="SSF52540">
    <property type="entry name" value="P-loop containing nucleoside triphosphate hydrolases"/>
    <property type="match status" value="1"/>
</dbReference>
<sequence length="539" mass="61265">MAEVQEKPTQLSDVAELDEMPSQPGPVKIVKPVEHDHTFILNKSVLESILLDPKYVDKKVAFVSVAGAFRKGKSFLLNFFLRYLNWREQGEPDADWITSQEKLEGFSWRGGAERDTNGMLIWSRPFVLKDRNGEDIVVLLMDTQGAFDSLSTVKDCATIFALSTMLSSVQIYNISHNIQEDDLQHLQLFTEYGKLALEQNAGKPFQNLLFMVRDWSYPYDAEYGFQGGQRILEKSLATNPTQHKELRQLREQIKTSFESIQCFLMPHPGLKVARDQYFRGELNEIEEDFQANLKVLIPSLLDSNNLVVKTVNGLPITCRELLQYFKSYVDIFQGENMPEPKTMLQATAEANNLAAVASAKALYTRNMEEICGGDAAYLNTETLQAEHNRCLNDAVQLFKKTRKMGGTEFSIVFLERLDEDINEQYKHFVKVNNGKNLFKSMRTPAVLVFLMIADYVFQEFFQFIGLDSVAGIFTSIFTLVAVALCLWAYARYSGNARDVAAFVDQAVNWLWENCLRQFLLPASQVGLQFAANAASKKRN</sequence>
<keyword evidence="2 12" id="KW-0812">Transmembrane</keyword>
<keyword evidence="3" id="KW-0547">Nucleotide-binding</keyword>